<keyword evidence="9" id="KW-0762">Sugar transport</keyword>
<comment type="subcellular location">
    <subcellularLocation>
        <location evidence="1">Cell membrane</location>
        <topology evidence="1">Peripheral membrane protein</topology>
    </subcellularLocation>
</comment>
<dbReference type="PANTHER" id="PTHR43875:SF15">
    <property type="entry name" value="TREHALOSE IMPORT ATP-BINDING PROTEIN SUGC"/>
    <property type="match status" value="1"/>
</dbReference>
<dbReference type="Gene3D" id="3.40.50.300">
    <property type="entry name" value="P-loop containing nucleotide triphosphate hydrolases"/>
    <property type="match status" value="1"/>
</dbReference>
<dbReference type="PROSITE" id="PS50893">
    <property type="entry name" value="ABC_TRANSPORTER_2"/>
    <property type="match status" value="1"/>
</dbReference>
<dbReference type="InterPro" id="IPR003593">
    <property type="entry name" value="AAA+_ATPase"/>
</dbReference>
<comment type="miscellaneous">
    <text evidence="9">The sequence shown here is derived from an EMBL/GenBank/DDBJ third party annotation (TPA) entry.</text>
</comment>
<evidence type="ECO:0000256" key="6">
    <source>
        <dbReference type="ARBA" id="ARBA00022967"/>
    </source>
</evidence>
<evidence type="ECO:0000256" key="3">
    <source>
        <dbReference type="ARBA" id="ARBA00022475"/>
    </source>
</evidence>
<evidence type="ECO:0000256" key="2">
    <source>
        <dbReference type="ARBA" id="ARBA00022448"/>
    </source>
</evidence>
<dbReference type="GO" id="GO:0008643">
    <property type="term" value="P:carbohydrate transport"/>
    <property type="evidence" value="ECO:0007669"/>
    <property type="project" value="InterPro"/>
</dbReference>
<dbReference type="InterPro" id="IPR008995">
    <property type="entry name" value="Mo/tungstate-bd_C_term_dom"/>
</dbReference>
<dbReference type="Pfam" id="PF00005">
    <property type="entry name" value="ABC_tran"/>
    <property type="match status" value="1"/>
</dbReference>
<proteinExistence type="predicted"/>
<evidence type="ECO:0000256" key="1">
    <source>
        <dbReference type="ARBA" id="ARBA00004202"/>
    </source>
</evidence>
<dbReference type="AlphaFoldDB" id="G8ZG23"/>
<keyword evidence="6" id="KW-1278">Translocase</keyword>
<dbReference type="InterPro" id="IPR012340">
    <property type="entry name" value="NA-bd_OB-fold"/>
</dbReference>
<dbReference type="GO" id="GO:0016887">
    <property type="term" value="F:ATP hydrolysis activity"/>
    <property type="evidence" value="ECO:0007669"/>
    <property type="project" value="InterPro"/>
</dbReference>
<keyword evidence="5 9" id="KW-0067">ATP-binding</keyword>
<dbReference type="InterPro" id="IPR015855">
    <property type="entry name" value="ABC_transpr_MalK-like"/>
</dbReference>
<dbReference type="SUPFAM" id="SSF50331">
    <property type="entry name" value="MOP-like"/>
    <property type="match status" value="1"/>
</dbReference>
<dbReference type="InterPro" id="IPR040582">
    <property type="entry name" value="OB_MalK-like"/>
</dbReference>
<evidence type="ECO:0000259" key="8">
    <source>
        <dbReference type="PROSITE" id="PS50893"/>
    </source>
</evidence>
<dbReference type="PANTHER" id="PTHR43875">
    <property type="entry name" value="MALTODEXTRIN IMPORT ATP-BINDING PROTEIN MSMX"/>
    <property type="match status" value="1"/>
</dbReference>
<evidence type="ECO:0000313" key="9">
    <source>
        <dbReference type="EMBL" id="CCE69564.1"/>
    </source>
</evidence>
<dbReference type="GO" id="GO:0140359">
    <property type="term" value="F:ABC-type transporter activity"/>
    <property type="evidence" value="ECO:0007669"/>
    <property type="project" value="InterPro"/>
</dbReference>
<dbReference type="Pfam" id="PF17912">
    <property type="entry name" value="OB_MalK"/>
    <property type="match status" value="1"/>
</dbReference>
<dbReference type="InterPro" id="IPR027417">
    <property type="entry name" value="P-loop_NTPase"/>
</dbReference>
<dbReference type="GO" id="GO:0055052">
    <property type="term" value="C:ATP-binding cassette (ABC) transporter complex, substrate-binding subunit-containing"/>
    <property type="evidence" value="ECO:0007669"/>
    <property type="project" value="TreeGrafter"/>
</dbReference>
<evidence type="ECO:0000256" key="4">
    <source>
        <dbReference type="ARBA" id="ARBA00022741"/>
    </source>
</evidence>
<dbReference type="InterPro" id="IPR003439">
    <property type="entry name" value="ABC_transporter-like_ATP-bd"/>
</dbReference>
<dbReference type="EMBL" id="HE613800">
    <property type="protein sequence ID" value="CCE69564.1"/>
    <property type="molecule type" value="Genomic_DNA"/>
</dbReference>
<accession>G8ZG23</accession>
<dbReference type="Proteomes" id="UP000009139">
    <property type="component" value="Chromosome"/>
</dbReference>
<gene>
    <name evidence="9" type="ordered locus">PAB2232</name>
</gene>
<keyword evidence="3" id="KW-1003">Cell membrane</keyword>
<evidence type="ECO:0000313" key="10">
    <source>
        <dbReference type="Proteomes" id="UP000009139"/>
    </source>
</evidence>
<sequence length="364" mass="41355">MIMVRIRLENIVKKFGNFIALDNINLEIKDGEFMALLGPSGSGKSTLLYTVAGIYKPTSGRIYFDERDVTELPPKDRNIGLVFQNWALYPHMTVYKNIAFPLELRKAPKDEIDEKVRKVAKMLHIEKLLDRYPWQLSGGQQQRVAIARALVKEPEVLLLDEPLSNLDALLRLEVRAELKRLQKELGITTIYVTHDQAEALAMADRIAVIREGKILQVGTPDEVYYKPMYKFVGGFLGNPPMNFVEARVEDGKLLISENNYIPVPKQYRQIIERLNVKDVIIGFRPHDAEVIKGISEGIVGEVYSFEPLGREQIVTVSVNDSIVKVFAPEGEHFNFGEKVTIKLKEGSVVLFDKKSEKALEFLNE</sequence>
<reference evidence="9 10" key="1">
    <citation type="journal article" date="2012" name="Curr. Microbiol.">
        <title>Re-annotation of two hyperthermophilic archaea Pyrococcus abyssi GE5 and Pyrococcus furiosus DSM 3638.</title>
        <authorList>
            <person name="Gao J."/>
            <person name="Wang J."/>
        </authorList>
    </citation>
    <scope>GENOME REANNOTATION</scope>
    <source>
        <strain evidence="10">GE5 / Orsay</strain>
    </source>
</reference>
<keyword evidence="2" id="KW-0813">Transport</keyword>
<dbReference type="Gene3D" id="2.40.50.100">
    <property type="match status" value="1"/>
</dbReference>
<dbReference type="PROSITE" id="PS00211">
    <property type="entry name" value="ABC_TRANSPORTER_1"/>
    <property type="match status" value="1"/>
</dbReference>
<dbReference type="GO" id="GO:0005524">
    <property type="term" value="F:ATP binding"/>
    <property type="evidence" value="ECO:0007669"/>
    <property type="project" value="UniProtKB-KW"/>
</dbReference>
<dbReference type="FunFam" id="3.40.50.300:FF:000042">
    <property type="entry name" value="Maltose/maltodextrin ABC transporter, ATP-binding protein"/>
    <property type="match status" value="1"/>
</dbReference>
<dbReference type="InterPro" id="IPR047641">
    <property type="entry name" value="ABC_transpr_MalK/UgpC-like"/>
</dbReference>
<feature type="domain" description="ABC transporter" evidence="8">
    <location>
        <begin position="6"/>
        <end position="236"/>
    </location>
</feature>
<evidence type="ECO:0000256" key="5">
    <source>
        <dbReference type="ARBA" id="ARBA00022840"/>
    </source>
</evidence>
<dbReference type="InterPro" id="IPR017871">
    <property type="entry name" value="ABC_transporter-like_CS"/>
</dbReference>
<organism evidence="9 10">
    <name type="scientific">Pyrococcus abyssi (strain GE5 / Orsay)</name>
    <dbReference type="NCBI Taxonomy" id="272844"/>
    <lineage>
        <taxon>Archaea</taxon>
        <taxon>Methanobacteriati</taxon>
        <taxon>Methanobacteriota</taxon>
        <taxon>Thermococci</taxon>
        <taxon>Thermococcales</taxon>
        <taxon>Thermococcaceae</taxon>
        <taxon>Pyrococcus</taxon>
    </lineage>
</organism>
<dbReference type="Gene3D" id="2.40.50.140">
    <property type="entry name" value="Nucleic acid-binding proteins"/>
    <property type="match status" value="1"/>
</dbReference>
<name>G8ZG23_PYRAB</name>
<protein>
    <submittedName>
        <fullName evidence="9">Sugar transport atp-binding protein</fullName>
    </submittedName>
</protein>
<keyword evidence="4" id="KW-0547">Nucleotide-binding</keyword>
<dbReference type="SUPFAM" id="SSF52540">
    <property type="entry name" value="P-loop containing nucleoside triphosphate hydrolases"/>
    <property type="match status" value="1"/>
</dbReference>
<keyword evidence="7" id="KW-0472">Membrane</keyword>
<dbReference type="CDD" id="cd03301">
    <property type="entry name" value="ABC_MalK_N"/>
    <property type="match status" value="1"/>
</dbReference>
<dbReference type="SMART" id="SM00382">
    <property type="entry name" value="AAA"/>
    <property type="match status" value="1"/>
</dbReference>
<evidence type="ECO:0000256" key="7">
    <source>
        <dbReference type="ARBA" id="ARBA00023136"/>
    </source>
</evidence>